<evidence type="ECO:0000256" key="3">
    <source>
        <dbReference type="ARBA" id="ARBA00022448"/>
    </source>
</evidence>
<dbReference type="GO" id="GO:0005886">
    <property type="term" value="C:plasma membrane"/>
    <property type="evidence" value="ECO:0007669"/>
    <property type="project" value="UniProtKB-SubCell"/>
</dbReference>
<evidence type="ECO:0000313" key="11">
    <source>
        <dbReference type="EMBL" id="MBL7631752.1"/>
    </source>
</evidence>
<dbReference type="GO" id="GO:0015087">
    <property type="term" value="F:cobalt ion transmembrane transporter activity"/>
    <property type="evidence" value="ECO:0007669"/>
    <property type="project" value="TreeGrafter"/>
</dbReference>
<comment type="subcellular location">
    <subcellularLocation>
        <location evidence="1">Cell membrane</location>
        <topology evidence="1">Multi-pass membrane protein</topology>
    </subcellularLocation>
</comment>
<feature type="region of interest" description="Disordered" evidence="9">
    <location>
        <begin position="1"/>
        <end position="21"/>
    </location>
</feature>
<dbReference type="SUPFAM" id="SSF144083">
    <property type="entry name" value="Magnesium transport protein CorA, transmembrane region"/>
    <property type="match status" value="1"/>
</dbReference>
<keyword evidence="3" id="KW-0813">Transport</keyword>
<feature type="transmembrane region" description="Helical" evidence="10">
    <location>
        <begin position="310"/>
        <end position="328"/>
    </location>
</feature>
<keyword evidence="5 10" id="KW-0812">Transmembrane</keyword>
<organism evidence="11 12">
    <name type="scientific">Frankia nepalensis</name>
    <dbReference type="NCBI Taxonomy" id="1836974"/>
    <lineage>
        <taxon>Bacteria</taxon>
        <taxon>Bacillati</taxon>
        <taxon>Actinomycetota</taxon>
        <taxon>Actinomycetes</taxon>
        <taxon>Frankiales</taxon>
        <taxon>Frankiaceae</taxon>
        <taxon>Frankia</taxon>
    </lineage>
</organism>
<sequence length="366" mass="40710">MGDPEADVTGRAGGAAGDAGGRVPACCVDPNADPTNRIGRALPRTRVYRAGKLEAEGFPVAQVSEYLEEPDTVVWLDLCAPRPDELSVISEELGLSSLAVEDAVSPRERPKLDRYPSHLFLNAYAVVFDTETGQLTTHEVGAFITDRALVTVRGDEGFDVDGLIAHWGEIDEDLAQFGVSYLVHGLLDFVVDQHFAAVQALDGEIEQLEDMLFDEEDAQDVQVQRRSYELRKSLVLLRRIVLPMREVVNSIMRRDVHLVDAEMMPYYQDVYDHVLRAMEWTESLRDLVTTILETNLTIQGNHLNLIMRRLTAWAAIIAVPTAITGFYGQNVPYPGFGQEWGFLVSLAVLAGCAGFLYVAFKRRGWL</sequence>
<evidence type="ECO:0000256" key="1">
    <source>
        <dbReference type="ARBA" id="ARBA00004651"/>
    </source>
</evidence>
<keyword evidence="4" id="KW-1003">Cell membrane</keyword>
<evidence type="ECO:0000313" key="12">
    <source>
        <dbReference type="Proteomes" id="UP000604475"/>
    </source>
</evidence>
<evidence type="ECO:0000256" key="7">
    <source>
        <dbReference type="ARBA" id="ARBA00023136"/>
    </source>
</evidence>
<evidence type="ECO:0000256" key="2">
    <source>
        <dbReference type="ARBA" id="ARBA00009765"/>
    </source>
</evidence>
<dbReference type="InterPro" id="IPR045861">
    <property type="entry name" value="CorA_cytoplasmic_dom"/>
</dbReference>
<comment type="caution">
    <text evidence="11">The sequence shown here is derived from an EMBL/GenBank/DDBJ whole genome shotgun (WGS) entry which is preliminary data.</text>
</comment>
<dbReference type="GO" id="GO:0050897">
    <property type="term" value="F:cobalt ion binding"/>
    <property type="evidence" value="ECO:0007669"/>
    <property type="project" value="TreeGrafter"/>
</dbReference>
<dbReference type="Gene3D" id="3.30.460.20">
    <property type="entry name" value="CorA soluble domain-like"/>
    <property type="match status" value="1"/>
</dbReference>
<dbReference type="Gene3D" id="1.20.58.340">
    <property type="entry name" value="Magnesium transport protein CorA, transmembrane region"/>
    <property type="match status" value="2"/>
</dbReference>
<dbReference type="InterPro" id="IPR002523">
    <property type="entry name" value="MgTranspt_CorA/ZnTranspt_ZntB"/>
</dbReference>
<keyword evidence="12" id="KW-1185">Reference proteome</keyword>
<keyword evidence="8" id="KW-0175">Coiled coil</keyword>
<evidence type="ECO:0000256" key="8">
    <source>
        <dbReference type="SAM" id="Coils"/>
    </source>
</evidence>
<protein>
    <submittedName>
        <fullName evidence="11">Magnesium transporter CorA family protein</fullName>
    </submittedName>
</protein>
<evidence type="ECO:0000256" key="10">
    <source>
        <dbReference type="SAM" id="Phobius"/>
    </source>
</evidence>
<dbReference type="CDD" id="cd12822">
    <property type="entry name" value="TmCorA-like"/>
    <property type="match status" value="1"/>
</dbReference>
<dbReference type="Proteomes" id="UP000604475">
    <property type="component" value="Unassembled WGS sequence"/>
</dbReference>
<dbReference type="RefSeq" id="WP_203007144.1">
    <property type="nucleotide sequence ID" value="NZ_JADWYU010000372.1"/>
</dbReference>
<comment type="similarity">
    <text evidence="2">Belongs to the CorA metal ion transporter (MIT) (TC 1.A.35) family.</text>
</comment>
<dbReference type="AlphaFoldDB" id="A0A937RK58"/>
<evidence type="ECO:0000256" key="9">
    <source>
        <dbReference type="SAM" id="MobiDB-lite"/>
    </source>
</evidence>
<dbReference type="EMBL" id="JAEACQ010000283">
    <property type="protein sequence ID" value="MBL7631752.1"/>
    <property type="molecule type" value="Genomic_DNA"/>
</dbReference>
<accession>A0A937RK58</accession>
<dbReference type="InterPro" id="IPR045863">
    <property type="entry name" value="CorA_TM1_TM2"/>
</dbReference>
<keyword evidence="7 10" id="KW-0472">Membrane</keyword>
<feature type="transmembrane region" description="Helical" evidence="10">
    <location>
        <begin position="340"/>
        <end position="360"/>
    </location>
</feature>
<dbReference type="SUPFAM" id="SSF143865">
    <property type="entry name" value="CorA soluble domain-like"/>
    <property type="match status" value="1"/>
</dbReference>
<gene>
    <name evidence="11" type="ORF">I7412_32265</name>
</gene>
<evidence type="ECO:0000256" key="4">
    <source>
        <dbReference type="ARBA" id="ARBA00022475"/>
    </source>
</evidence>
<reference evidence="11" key="1">
    <citation type="submission" date="2020-12" db="EMBL/GenBank/DDBJ databases">
        <title>Genomic characterization of non-nitrogen-fixing Frankia strains.</title>
        <authorList>
            <person name="Carlos-Shanley C."/>
            <person name="Guerra T."/>
            <person name="Hahn D."/>
        </authorList>
    </citation>
    <scope>NUCLEOTIDE SEQUENCE</scope>
    <source>
        <strain evidence="11">CN6</strain>
    </source>
</reference>
<evidence type="ECO:0000256" key="5">
    <source>
        <dbReference type="ARBA" id="ARBA00022692"/>
    </source>
</evidence>
<feature type="coiled-coil region" evidence="8">
    <location>
        <begin position="191"/>
        <end position="218"/>
    </location>
</feature>
<dbReference type="GO" id="GO:0015095">
    <property type="term" value="F:magnesium ion transmembrane transporter activity"/>
    <property type="evidence" value="ECO:0007669"/>
    <property type="project" value="TreeGrafter"/>
</dbReference>
<keyword evidence="6 10" id="KW-1133">Transmembrane helix</keyword>
<proteinExistence type="inferred from homology"/>
<dbReference type="GO" id="GO:0000287">
    <property type="term" value="F:magnesium ion binding"/>
    <property type="evidence" value="ECO:0007669"/>
    <property type="project" value="TreeGrafter"/>
</dbReference>
<evidence type="ECO:0000256" key="6">
    <source>
        <dbReference type="ARBA" id="ARBA00022989"/>
    </source>
</evidence>
<dbReference type="PANTHER" id="PTHR46494">
    <property type="entry name" value="CORA FAMILY METAL ION TRANSPORTER (EUROFUNG)"/>
    <property type="match status" value="1"/>
</dbReference>
<name>A0A937RK58_9ACTN</name>
<feature type="compositionally biased region" description="Gly residues" evidence="9">
    <location>
        <begin position="11"/>
        <end position="20"/>
    </location>
</feature>
<dbReference type="PANTHER" id="PTHR46494:SF1">
    <property type="entry name" value="CORA FAMILY METAL ION TRANSPORTER (EUROFUNG)"/>
    <property type="match status" value="1"/>
</dbReference>
<dbReference type="Pfam" id="PF01544">
    <property type="entry name" value="CorA"/>
    <property type="match status" value="1"/>
</dbReference>